<keyword evidence="9 12" id="KW-1133">Transmembrane helix</keyword>
<feature type="transmembrane region" description="Helical" evidence="12">
    <location>
        <begin position="1036"/>
        <end position="1069"/>
    </location>
</feature>
<dbReference type="EMBL" id="JABMIG020000621">
    <property type="protein sequence ID" value="KAL3774044.1"/>
    <property type="molecule type" value="Genomic_DNA"/>
</dbReference>
<protein>
    <recommendedName>
        <fullName evidence="17">ATP-dependent transporter ycf16</fullName>
    </recommendedName>
</protein>
<dbReference type="FunFam" id="1.20.1560.10:FF:000020">
    <property type="entry name" value="ABC metal ion transporter"/>
    <property type="match status" value="1"/>
</dbReference>
<evidence type="ECO:0000256" key="5">
    <source>
        <dbReference type="ARBA" id="ARBA00022692"/>
    </source>
</evidence>
<dbReference type="InterPro" id="IPR011527">
    <property type="entry name" value="ABC1_TM_dom"/>
</dbReference>
<accession>A0ABD3NER8</accession>
<evidence type="ECO:0000313" key="15">
    <source>
        <dbReference type="EMBL" id="KAL3774044.1"/>
    </source>
</evidence>
<evidence type="ECO:0000256" key="6">
    <source>
        <dbReference type="ARBA" id="ARBA00022737"/>
    </source>
</evidence>
<feature type="transmembrane region" description="Helical" evidence="12">
    <location>
        <begin position="209"/>
        <end position="230"/>
    </location>
</feature>
<feature type="region of interest" description="Disordered" evidence="11">
    <location>
        <begin position="1"/>
        <end position="29"/>
    </location>
</feature>
<dbReference type="Gene3D" id="3.40.50.300">
    <property type="entry name" value="P-loop containing nucleotide triphosphate hydrolases"/>
    <property type="match status" value="2"/>
</dbReference>
<dbReference type="FunFam" id="3.40.50.300:FF:000610">
    <property type="entry name" value="Multidrug resistance-associated ABC transporter"/>
    <property type="match status" value="1"/>
</dbReference>
<dbReference type="PANTHER" id="PTHR24223">
    <property type="entry name" value="ATP-BINDING CASSETTE SUB-FAMILY C"/>
    <property type="match status" value="1"/>
</dbReference>
<dbReference type="GO" id="GO:0022857">
    <property type="term" value="F:transmembrane transporter activity"/>
    <property type="evidence" value="ECO:0007669"/>
    <property type="project" value="UniProtKB-ARBA"/>
</dbReference>
<dbReference type="SMART" id="SM00382">
    <property type="entry name" value="AAA"/>
    <property type="match status" value="2"/>
</dbReference>
<dbReference type="CDD" id="cd18579">
    <property type="entry name" value="ABC_6TM_ABCC_D1"/>
    <property type="match status" value="1"/>
</dbReference>
<dbReference type="PROSITE" id="PS50929">
    <property type="entry name" value="ABC_TM1F"/>
    <property type="match status" value="2"/>
</dbReference>
<dbReference type="Pfam" id="PF00005">
    <property type="entry name" value="ABC_tran"/>
    <property type="match status" value="2"/>
</dbReference>
<feature type="transmembrane region" description="Helical" evidence="12">
    <location>
        <begin position="392"/>
        <end position="421"/>
    </location>
</feature>
<evidence type="ECO:0000256" key="11">
    <source>
        <dbReference type="SAM" id="MobiDB-lite"/>
    </source>
</evidence>
<dbReference type="GO" id="GO:0005774">
    <property type="term" value="C:vacuolar membrane"/>
    <property type="evidence" value="ECO:0007669"/>
    <property type="project" value="UniProtKB-SubCell"/>
</dbReference>
<comment type="subcellular location">
    <subcellularLocation>
        <location evidence="1">Vacuole membrane</location>
        <topology evidence="1">Multi-pass membrane protein</topology>
    </subcellularLocation>
</comment>
<dbReference type="InterPro" id="IPR017871">
    <property type="entry name" value="ABC_transporter-like_CS"/>
</dbReference>
<dbReference type="InterPro" id="IPR036640">
    <property type="entry name" value="ABC1_TM_sf"/>
</dbReference>
<feature type="domain" description="ABC transmembrane type-1" evidence="14">
    <location>
        <begin position="914"/>
        <end position="1202"/>
    </location>
</feature>
<comment type="caution">
    <text evidence="15">The sequence shown here is derived from an EMBL/GenBank/DDBJ whole genome shotgun (WGS) entry which is preliminary data.</text>
</comment>
<dbReference type="PANTHER" id="PTHR24223:SF443">
    <property type="entry name" value="MULTIDRUG-RESISTANCE LIKE PROTEIN 1, ISOFORM I"/>
    <property type="match status" value="1"/>
</dbReference>
<evidence type="ECO:0000259" key="13">
    <source>
        <dbReference type="PROSITE" id="PS50893"/>
    </source>
</evidence>
<evidence type="ECO:0000256" key="3">
    <source>
        <dbReference type="ARBA" id="ARBA00022448"/>
    </source>
</evidence>
<feature type="transmembrane region" description="Helical" evidence="12">
    <location>
        <begin position="314"/>
        <end position="338"/>
    </location>
</feature>
<evidence type="ECO:0000256" key="2">
    <source>
        <dbReference type="ARBA" id="ARBA00009726"/>
    </source>
</evidence>
<name>A0ABD3NER8_9STRA</name>
<feature type="transmembrane region" description="Helical" evidence="12">
    <location>
        <begin position="914"/>
        <end position="934"/>
    </location>
</feature>
<dbReference type="SUPFAM" id="SSF90123">
    <property type="entry name" value="ABC transporter transmembrane region"/>
    <property type="match status" value="2"/>
</dbReference>
<keyword evidence="16" id="KW-1185">Reference proteome</keyword>
<keyword evidence="10 12" id="KW-0472">Membrane</keyword>
<dbReference type="InterPro" id="IPR003593">
    <property type="entry name" value="AAA+_ATPase"/>
</dbReference>
<evidence type="ECO:0000256" key="12">
    <source>
        <dbReference type="SAM" id="Phobius"/>
    </source>
</evidence>
<keyword evidence="8" id="KW-0067">ATP-binding</keyword>
<dbReference type="Pfam" id="PF00664">
    <property type="entry name" value="ABC_membrane"/>
    <property type="match status" value="2"/>
</dbReference>
<dbReference type="PROSITE" id="PS00211">
    <property type="entry name" value="ABC_TRANSPORTER_1"/>
    <property type="match status" value="2"/>
</dbReference>
<sequence length="1506" mass="167875">MSGRSYGAIQVNDEQEESSPESRSPNNEAIPLVSANSTRHQSSERHCDSSPFTDLHKAFVEFWSDLTFDWISPLLALGNSRGQLDVEDLNALPLPRDCETQVVYEEFRRCWEDELSKARTDKQKSAKNDFTVNEAEDENNSLEKDILQAIHSPQNPTYKPSIIRALYKAFGKDFLLAGLYKLAHDSNLFVGPIILNRLIRFLRDEEAPLSYGLTLVAIVTCSQIIMSITLRHYFYKCYNCGLRIRTAVVISIYRKSLVLSLKERHARGGAGEIANLVGIDAQRMQDLMTYLHAVWYSFFQIGLALYFLHQQVGLAMLAGVGVILFLIPSTKTVTSYLGKIQTRLMKARDERVALNNEVLGSMKIIKIQAWEENFRKKLLELRDVELGRLKDYFFTSAVSVSLYSSTPLLVALATFTAYTLLGHDLDVAKALTALSLFDVLRFPLFMLPQIINRIVEAGISFERVREFLLCEEYKSVEEGHLKEIGEVWIKNGTFVYDSKKPALPEETETSKPRGNIGKLIQQNRRLMQEAVLDRQWEMMLLKAQLLDAEEKIQSLQKQVQPHLVCESNRSQLEKWSPSSLLPLRRVCMHCSPGDFIVVVGAVGSGKSTLINCLLGEGRPLTGTELALKGRLGVFLQTPFIMNESVKNNILFGHTGKIDEQRYQLAIEVCSLAHDLDILSAGDQTEIGEKGITLSGGQKARVSLARAVYHDAEIYLLDDPLAAVDAHVGKDLFNKCIVDEMLLGRSKKNVSTNGSRMPRERNATVILVTNALQYLSHPMIDKIICLEDGCIEEVGTFAQLSSNRESKFSSFLAVMAETSKLAEDQDPIDEMHNVIKLDDDARSENGLETADEPEVAKVVEPSPPMKKILTRKLSSALGQDTSDTLDKGGALMSDEFKERVVGSVEKQVYVDWAKAAGGLTIGVYILVLFIFVEALTVSSKWWLTRWSQSGGSSNSFFYLGIYALINFCAMFSTWGRLLLFNFSSIRASKSMFERLLDVILNAPMAFFDTTPIGRVVNRFSKDMYTVDEQLVVSARSYLSTVVAVLSTIIVVVSVTPAFLLALAPIAVFYLHQQRFFTMTYRELKRLDSVSRSPIYALLGETLDGVLTIRAYDAQSNLNTRMVSMLNIQQTAYHLTFSAQCWLSVRLEFAGTMIVMCTCLVSVFEHHNGGDASFAGLAGLAISFALSVTQNLNWTVRMASDVEANMVAVERIQQYFKIQGEAPRESSADALLPSDWPYHGMIEFIGAKLRYRQGLPLVLKGLSISIPAKSKVGVVGRTGAGKSTLMVALLRMVELDAGIIKIDGVDIKNVGLKKLRSNIAVIPQDPVLFSGTVRTNLDPFREFTDERLFEVLIHVGLHNPRTRVSSKSNSSTDDQKNDHAREKKSGGRTQPIKTLSDEVAEGGNNFSVGQRQLLVIARAMLMGARIVIMDEATASVDADTDARIQRVFREEFKDATCITVAHRLNTIMDSDFVLVMDDGRAAEFDKPSALLSKGGLFKGLVDAWDEET</sequence>
<feature type="compositionally biased region" description="Polar residues" evidence="11">
    <location>
        <begin position="1360"/>
        <end position="1370"/>
    </location>
</feature>
<keyword evidence="7" id="KW-0547">Nucleotide-binding</keyword>
<dbReference type="PROSITE" id="PS50893">
    <property type="entry name" value="ABC_TRANSPORTER_2"/>
    <property type="match status" value="2"/>
</dbReference>
<evidence type="ECO:0000256" key="9">
    <source>
        <dbReference type="ARBA" id="ARBA00022989"/>
    </source>
</evidence>
<dbReference type="CDD" id="cd03244">
    <property type="entry name" value="ABCC_MRP_domain2"/>
    <property type="match status" value="1"/>
</dbReference>
<keyword evidence="5 12" id="KW-0812">Transmembrane</keyword>
<keyword evidence="3" id="KW-0813">Transport</keyword>
<evidence type="ECO:0000259" key="14">
    <source>
        <dbReference type="PROSITE" id="PS50929"/>
    </source>
</evidence>
<dbReference type="InterPro" id="IPR050173">
    <property type="entry name" value="ABC_transporter_C-like"/>
</dbReference>
<evidence type="ECO:0000256" key="8">
    <source>
        <dbReference type="ARBA" id="ARBA00022840"/>
    </source>
</evidence>
<evidence type="ECO:0000256" key="10">
    <source>
        <dbReference type="ARBA" id="ARBA00023136"/>
    </source>
</evidence>
<comment type="similarity">
    <text evidence="2">Belongs to the ABC transporter superfamily. ABCC family. Conjugate transporter (TC 3.A.1.208) subfamily.</text>
</comment>
<feature type="transmembrane region" description="Helical" evidence="12">
    <location>
        <begin position="954"/>
        <end position="973"/>
    </location>
</feature>
<dbReference type="InterPro" id="IPR027417">
    <property type="entry name" value="P-loop_NTPase"/>
</dbReference>
<evidence type="ECO:0000256" key="1">
    <source>
        <dbReference type="ARBA" id="ARBA00004128"/>
    </source>
</evidence>
<dbReference type="Proteomes" id="UP001516023">
    <property type="component" value="Unassembled WGS sequence"/>
</dbReference>
<organism evidence="15 16">
    <name type="scientific">Cyclotella cryptica</name>
    <dbReference type="NCBI Taxonomy" id="29204"/>
    <lineage>
        <taxon>Eukaryota</taxon>
        <taxon>Sar</taxon>
        <taxon>Stramenopiles</taxon>
        <taxon>Ochrophyta</taxon>
        <taxon>Bacillariophyta</taxon>
        <taxon>Coscinodiscophyceae</taxon>
        <taxon>Thalassiosirophycidae</taxon>
        <taxon>Stephanodiscales</taxon>
        <taxon>Stephanodiscaceae</taxon>
        <taxon>Cyclotella</taxon>
    </lineage>
</organism>
<feature type="domain" description="ABC transporter" evidence="13">
    <location>
        <begin position="567"/>
        <end position="812"/>
    </location>
</feature>
<dbReference type="CDD" id="cd18603">
    <property type="entry name" value="ABC_6TM_MRP1_2_3_6_D2_like"/>
    <property type="match status" value="1"/>
</dbReference>
<feature type="region of interest" description="Disordered" evidence="11">
    <location>
        <begin position="1360"/>
        <end position="1390"/>
    </location>
</feature>
<feature type="domain" description="ABC transmembrane type-1" evidence="14">
    <location>
        <begin position="189"/>
        <end position="456"/>
    </location>
</feature>
<evidence type="ECO:0000256" key="7">
    <source>
        <dbReference type="ARBA" id="ARBA00022741"/>
    </source>
</evidence>
<dbReference type="Gene3D" id="1.20.1560.10">
    <property type="entry name" value="ABC transporter type 1, transmembrane domain"/>
    <property type="match status" value="2"/>
</dbReference>
<dbReference type="InterPro" id="IPR044746">
    <property type="entry name" value="ABCC_6TM_D1"/>
</dbReference>
<feature type="domain" description="ABC transporter" evidence="13">
    <location>
        <begin position="1240"/>
        <end position="1501"/>
    </location>
</feature>
<dbReference type="CDD" id="cd03250">
    <property type="entry name" value="ABCC_MRP_domain1"/>
    <property type="match status" value="1"/>
</dbReference>
<evidence type="ECO:0000256" key="4">
    <source>
        <dbReference type="ARBA" id="ARBA00022554"/>
    </source>
</evidence>
<gene>
    <name evidence="15" type="ORF">HJC23_012373</name>
</gene>
<dbReference type="FunFam" id="1.20.1560.10:FF:000010">
    <property type="entry name" value="Multidrug resistance-associated ABC transporter"/>
    <property type="match status" value="1"/>
</dbReference>
<keyword evidence="4" id="KW-0926">Vacuole</keyword>
<feature type="compositionally biased region" description="Basic and acidic residues" evidence="11">
    <location>
        <begin position="1371"/>
        <end position="1383"/>
    </location>
</feature>
<keyword evidence="6" id="KW-0677">Repeat</keyword>
<reference evidence="15 16" key="1">
    <citation type="journal article" date="2020" name="G3 (Bethesda)">
        <title>Improved Reference Genome for Cyclotella cryptica CCMP332, a Model for Cell Wall Morphogenesis, Salinity Adaptation, and Lipid Production in Diatoms (Bacillariophyta).</title>
        <authorList>
            <person name="Roberts W.R."/>
            <person name="Downey K.M."/>
            <person name="Ruck E.C."/>
            <person name="Traller J.C."/>
            <person name="Alverson A.J."/>
        </authorList>
    </citation>
    <scope>NUCLEOTIDE SEQUENCE [LARGE SCALE GENOMIC DNA]</scope>
    <source>
        <strain evidence="15 16">CCMP332</strain>
    </source>
</reference>
<dbReference type="GO" id="GO:0005524">
    <property type="term" value="F:ATP binding"/>
    <property type="evidence" value="ECO:0007669"/>
    <property type="project" value="UniProtKB-KW"/>
</dbReference>
<evidence type="ECO:0000313" key="16">
    <source>
        <dbReference type="Proteomes" id="UP001516023"/>
    </source>
</evidence>
<dbReference type="SUPFAM" id="SSF52540">
    <property type="entry name" value="P-loop containing nucleoside triphosphate hydrolases"/>
    <property type="match status" value="2"/>
</dbReference>
<dbReference type="InterPro" id="IPR003439">
    <property type="entry name" value="ABC_transporter-like_ATP-bd"/>
</dbReference>
<proteinExistence type="inferred from homology"/>
<feature type="transmembrane region" description="Helical" evidence="12">
    <location>
        <begin position="290"/>
        <end position="308"/>
    </location>
</feature>
<dbReference type="GO" id="GO:0000323">
    <property type="term" value="C:lytic vacuole"/>
    <property type="evidence" value="ECO:0007669"/>
    <property type="project" value="UniProtKB-ARBA"/>
</dbReference>
<evidence type="ECO:0008006" key="17">
    <source>
        <dbReference type="Google" id="ProtNLM"/>
    </source>
</evidence>
<dbReference type="FunFam" id="3.40.50.300:FF:000997">
    <property type="entry name" value="Multidrug resistance-associated protein 1"/>
    <property type="match status" value="1"/>
</dbReference>